<organism evidence="1 2">
    <name type="scientific">Marinilactibacillus psychrotolerans 42ea</name>
    <dbReference type="NCBI Taxonomy" id="1255609"/>
    <lineage>
        <taxon>Bacteria</taxon>
        <taxon>Bacillati</taxon>
        <taxon>Bacillota</taxon>
        <taxon>Bacilli</taxon>
        <taxon>Lactobacillales</taxon>
        <taxon>Carnobacteriaceae</taxon>
        <taxon>Marinilactibacillus</taxon>
    </lineage>
</organism>
<proteinExistence type="predicted"/>
<dbReference type="AlphaFoldDB" id="A0A1R4KHP7"/>
<name>A0A1R4KHP7_9LACT</name>
<gene>
    <name evidence="1" type="ORF">FM115_10160</name>
</gene>
<dbReference type="Proteomes" id="UP000195611">
    <property type="component" value="Unassembled WGS sequence"/>
</dbReference>
<protein>
    <submittedName>
        <fullName evidence="1">Uncharacterized protein</fullName>
    </submittedName>
</protein>
<reference evidence="1 2" key="1">
    <citation type="submission" date="2017-02" db="EMBL/GenBank/DDBJ databases">
        <authorList>
            <person name="Peterson S.W."/>
        </authorList>
    </citation>
    <scope>NUCLEOTIDE SEQUENCE [LARGE SCALE GENOMIC DNA]</scope>
    <source>
        <strain evidence="1 2">42ea</strain>
    </source>
</reference>
<evidence type="ECO:0000313" key="2">
    <source>
        <dbReference type="Proteomes" id="UP000195611"/>
    </source>
</evidence>
<dbReference type="RefSeq" id="WP_143746378.1">
    <property type="nucleotide sequence ID" value="NZ_FUKW01000145.1"/>
</dbReference>
<accession>A0A1R4KHP7</accession>
<sequence>MAGIQSKHVQRSFYHIETAYSSNFRKEWMSKVSGSISWDTSNYNITAVGRPTHTLSALQWGVAFSPYASNVTRQDSFTTGANSTF</sequence>
<dbReference type="EMBL" id="FUKW01000145">
    <property type="protein sequence ID" value="SJN43717.1"/>
    <property type="molecule type" value="Genomic_DNA"/>
</dbReference>
<evidence type="ECO:0000313" key="1">
    <source>
        <dbReference type="EMBL" id="SJN43717.1"/>
    </source>
</evidence>